<accession>A0A4Y7PZR0</accession>
<evidence type="ECO:0000313" key="2">
    <source>
        <dbReference type="Proteomes" id="UP000294933"/>
    </source>
</evidence>
<dbReference type="EMBL" id="ML170191">
    <property type="protein sequence ID" value="TDL20020.1"/>
    <property type="molecule type" value="Genomic_DNA"/>
</dbReference>
<proteinExistence type="predicted"/>
<evidence type="ECO:0000313" key="1">
    <source>
        <dbReference type="EMBL" id="TDL20020.1"/>
    </source>
</evidence>
<dbReference type="Proteomes" id="UP000294933">
    <property type="component" value="Unassembled WGS sequence"/>
</dbReference>
<protein>
    <submittedName>
        <fullName evidence="1">Uncharacterized protein</fullName>
    </submittedName>
</protein>
<dbReference type="VEuPathDB" id="FungiDB:BD410DRAFT_841596"/>
<name>A0A4Y7PZR0_9AGAM</name>
<gene>
    <name evidence="1" type="ORF">BD410DRAFT_841596</name>
</gene>
<keyword evidence="2" id="KW-1185">Reference proteome</keyword>
<organism evidence="1 2">
    <name type="scientific">Rickenella mellea</name>
    <dbReference type="NCBI Taxonomy" id="50990"/>
    <lineage>
        <taxon>Eukaryota</taxon>
        <taxon>Fungi</taxon>
        <taxon>Dikarya</taxon>
        <taxon>Basidiomycota</taxon>
        <taxon>Agaricomycotina</taxon>
        <taxon>Agaricomycetes</taxon>
        <taxon>Hymenochaetales</taxon>
        <taxon>Rickenellaceae</taxon>
        <taxon>Rickenella</taxon>
    </lineage>
</organism>
<reference evidence="1 2" key="1">
    <citation type="submission" date="2018-06" db="EMBL/GenBank/DDBJ databases">
        <title>A transcriptomic atlas of mushroom development highlights an independent origin of complex multicellularity.</title>
        <authorList>
            <consortium name="DOE Joint Genome Institute"/>
            <person name="Krizsan K."/>
            <person name="Almasi E."/>
            <person name="Merenyi Z."/>
            <person name="Sahu N."/>
            <person name="Viragh M."/>
            <person name="Koszo T."/>
            <person name="Mondo S."/>
            <person name="Kiss B."/>
            <person name="Balint B."/>
            <person name="Kues U."/>
            <person name="Barry K."/>
            <person name="Hegedus J.C."/>
            <person name="Henrissat B."/>
            <person name="Johnson J."/>
            <person name="Lipzen A."/>
            <person name="Ohm R."/>
            <person name="Nagy I."/>
            <person name="Pangilinan J."/>
            <person name="Yan J."/>
            <person name="Xiong Y."/>
            <person name="Grigoriev I.V."/>
            <person name="Hibbett D.S."/>
            <person name="Nagy L.G."/>
        </authorList>
    </citation>
    <scope>NUCLEOTIDE SEQUENCE [LARGE SCALE GENOMIC DNA]</scope>
    <source>
        <strain evidence="1 2">SZMC22713</strain>
    </source>
</reference>
<dbReference type="AlphaFoldDB" id="A0A4Y7PZR0"/>
<sequence>MSGASCEELILAKCACAGHFACLGLLSGSRTCTNNLFDSQVIVRHLSGCNFETRAVLPSIGTQGSRDLAGPLSKKYRHASERLASLDLVEITHDNMDPGTNDNATIRTVDSIEISRNNTDPSTYDNATMKTVDSVPIANNNTDPGTNINATIGTADSVEIANSSADPGANDHAPINAVDSFQAAEDEVCNADLNADEDDTILIAQIPLHLLLSSP</sequence>